<gene>
    <name evidence="6" type="ORF">SPAR_02671</name>
</gene>
<evidence type="ECO:0000259" key="5">
    <source>
        <dbReference type="PROSITE" id="PS50893"/>
    </source>
</evidence>
<evidence type="ECO:0000256" key="1">
    <source>
        <dbReference type="ARBA" id="ARBA00005417"/>
    </source>
</evidence>
<dbReference type="InterPro" id="IPR003593">
    <property type="entry name" value="AAA+_ATPase"/>
</dbReference>
<feature type="domain" description="ABC transporter" evidence="5">
    <location>
        <begin position="21"/>
        <end position="277"/>
    </location>
</feature>
<sequence length="359" mass="38926">MNDSATHHSATENSTANDMVLRAEHIDVAYEGYGGARPTRAVRDVGFELRRGELLGIAGESGCGKSTLAYAVARCLQPPARLTAGSVIFHARDGGETDLLALEGEALRAFRWNKLSIVFQSAMNALNPVTRVGRQFDDIFRAHRPGMSGPERRERARALLDMVGIDPARIRAYPHELSGGMRQRVVIAMALALEPEVVIMDEPTTALDVVVQREILDEVERLREELGFSVVFITHDLSLLLEISDRLAVMYAGGIVEYGPCERIAAGAGHPYTQGLLRSFPELTGERRALRGIPGSPPDLRGELTGCPFADRCERAFEPCRTVAPRPVPLPGGGYAACHLHDPDHIAAAAGPLHEGSQS</sequence>
<keyword evidence="2" id="KW-0813">Transport</keyword>
<dbReference type="GO" id="GO:0016887">
    <property type="term" value="F:ATP hydrolysis activity"/>
    <property type="evidence" value="ECO:0007669"/>
    <property type="project" value="InterPro"/>
</dbReference>
<dbReference type="CDD" id="cd03257">
    <property type="entry name" value="ABC_NikE_OppD_transporters"/>
    <property type="match status" value="1"/>
</dbReference>
<dbReference type="Proteomes" id="UP000186168">
    <property type="component" value="Unassembled WGS sequence"/>
</dbReference>
<dbReference type="GO" id="GO:0015833">
    <property type="term" value="P:peptide transport"/>
    <property type="evidence" value="ECO:0007669"/>
    <property type="project" value="InterPro"/>
</dbReference>
<dbReference type="NCBIfam" id="TIGR01727">
    <property type="entry name" value="oligo_HPY"/>
    <property type="match status" value="1"/>
</dbReference>
<dbReference type="FunFam" id="3.40.50.300:FF:000016">
    <property type="entry name" value="Oligopeptide ABC transporter ATP-binding component"/>
    <property type="match status" value="1"/>
</dbReference>
<dbReference type="InterPro" id="IPR003439">
    <property type="entry name" value="ABC_transporter-like_ATP-bd"/>
</dbReference>
<keyword evidence="4" id="KW-0067">ATP-binding</keyword>
<evidence type="ECO:0000313" key="7">
    <source>
        <dbReference type="Proteomes" id="UP000186168"/>
    </source>
</evidence>
<organism evidence="6 7">
    <name type="scientific">Streptomyces sparsogenes DSM 40356</name>
    <dbReference type="NCBI Taxonomy" id="1331668"/>
    <lineage>
        <taxon>Bacteria</taxon>
        <taxon>Bacillati</taxon>
        <taxon>Actinomycetota</taxon>
        <taxon>Actinomycetes</taxon>
        <taxon>Kitasatosporales</taxon>
        <taxon>Streptomycetaceae</taxon>
        <taxon>Streptomyces</taxon>
    </lineage>
</organism>
<dbReference type="EMBL" id="ASQP01000045">
    <property type="protein sequence ID" value="OMI41039.1"/>
    <property type="molecule type" value="Genomic_DNA"/>
</dbReference>
<dbReference type="Gene3D" id="3.40.50.300">
    <property type="entry name" value="P-loop containing nucleotide triphosphate hydrolases"/>
    <property type="match status" value="1"/>
</dbReference>
<keyword evidence="3" id="KW-0547">Nucleotide-binding</keyword>
<dbReference type="PANTHER" id="PTHR43067">
    <property type="entry name" value="OLIGOPEPTIDE/DIPEPTIDE ABC TRANSPORTER, ATPASE SUBUNIT"/>
    <property type="match status" value="1"/>
</dbReference>
<evidence type="ECO:0000256" key="3">
    <source>
        <dbReference type="ARBA" id="ARBA00022741"/>
    </source>
</evidence>
<dbReference type="SUPFAM" id="SSF52540">
    <property type="entry name" value="P-loop containing nucleoside triphosphate hydrolases"/>
    <property type="match status" value="1"/>
</dbReference>
<comment type="similarity">
    <text evidence="1">Belongs to the ABC transporter superfamily.</text>
</comment>
<dbReference type="InterPro" id="IPR017871">
    <property type="entry name" value="ABC_transporter-like_CS"/>
</dbReference>
<dbReference type="InterPro" id="IPR013563">
    <property type="entry name" value="Oligopep_ABC_C"/>
</dbReference>
<dbReference type="SMART" id="SM00382">
    <property type="entry name" value="AAA"/>
    <property type="match status" value="1"/>
</dbReference>
<dbReference type="STRING" id="67365.GCA_001704635_00721"/>
<dbReference type="GO" id="GO:0005524">
    <property type="term" value="F:ATP binding"/>
    <property type="evidence" value="ECO:0007669"/>
    <property type="project" value="UniProtKB-KW"/>
</dbReference>
<name>A0A1R1SSM5_9ACTN</name>
<accession>A0A1R1SSM5</accession>
<dbReference type="AlphaFoldDB" id="A0A1R1SSM5"/>
<dbReference type="PROSITE" id="PS00211">
    <property type="entry name" value="ABC_TRANSPORTER_1"/>
    <property type="match status" value="1"/>
</dbReference>
<dbReference type="Pfam" id="PF00005">
    <property type="entry name" value="ABC_tran"/>
    <property type="match status" value="1"/>
</dbReference>
<dbReference type="PANTHER" id="PTHR43067:SF3">
    <property type="entry name" value="MALTOSE ABC TRANSPORTER, ATP-BINDING PROTEIN"/>
    <property type="match status" value="1"/>
</dbReference>
<evidence type="ECO:0000256" key="4">
    <source>
        <dbReference type="ARBA" id="ARBA00022840"/>
    </source>
</evidence>
<proteinExistence type="inferred from homology"/>
<protein>
    <submittedName>
        <fullName evidence="6">Oligopeptide/dipeptide ABC transporter ATPase</fullName>
    </submittedName>
</protein>
<dbReference type="PROSITE" id="PS50893">
    <property type="entry name" value="ABC_TRANSPORTER_2"/>
    <property type="match status" value="1"/>
</dbReference>
<evidence type="ECO:0000256" key="2">
    <source>
        <dbReference type="ARBA" id="ARBA00022448"/>
    </source>
</evidence>
<dbReference type="Pfam" id="PF08352">
    <property type="entry name" value="oligo_HPY"/>
    <property type="match status" value="1"/>
</dbReference>
<evidence type="ECO:0000313" key="6">
    <source>
        <dbReference type="EMBL" id="OMI41039.1"/>
    </source>
</evidence>
<keyword evidence="7" id="KW-1185">Reference proteome</keyword>
<reference evidence="6 7" key="1">
    <citation type="submission" date="2013-05" db="EMBL/GenBank/DDBJ databases">
        <title>Genome sequence of Streptomyces sparsogenes DSM 40356.</title>
        <authorList>
            <person name="Coyne S."/>
            <person name="Seebeck F.P."/>
        </authorList>
    </citation>
    <scope>NUCLEOTIDE SEQUENCE [LARGE SCALE GENOMIC DNA]</scope>
    <source>
        <strain evidence="6 7">DSM 40356</strain>
    </source>
</reference>
<comment type="caution">
    <text evidence="6">The sequence shown here is derived from an EMBL/GenBank/DDBJ whole genome shotgun (WGS) entry which is preliminary data.</text>
</comment>
<dbReference type="InterPro" id="IPR027417">
    <property type="entry name" value="P-loop_NTPase"/>
</dbReference>